<evidence type="ECO:0000256" key="3">
    <source>
        <dbReference type="ARBA" id="ARBA00022448"/>
    </source>
</evidence>
<feature type="transmembrane region" description="Helical" evidence="8">
    <location>
        <begin position="214"/>
        <end position="233"/>
    </location>
</feature>
<feature type="transmembrane region" description="Helical" evidence="8">
    <location>
        <begin position="268"/>
        <end position="286"/>
    </location>
</feature>
<evidence type="ECO:0000256" key="8">
    <source>
        <dbReference type="SAM" id="Phobius"/>
    </source>
</evidence>
<dbReference type="InterPro" id="IPR000620">
    <property type="entry name" value="EamA_dom"/>
</dbReference>
<sequence>MAAHGAESSKGLTAAIGAYLIWGLVLPVYLKALSHIPALEIVANRVIWAVPFVAGLLIWFGLFSNVRTFLTPRYLAMALLTATIISVNWSIYVYAILVNKAVEAALGYYINPLVSILLGAVFLGERPTRLQGAAIALASVGVVVMAVMAGGVPIISLGLALTFGSYGLLRKMMPFGAAEGFFLETLILILPACTLLVWYKSHGGLHFGDNVQDTLLLIGSGPVTAIPLILFASGARQLKLSTIGILQYMVPTLLVLTAVFVFGEHFGFWQLIAFCFIWTALALYSWSMFDSRKTTRLAVENNDG</sequence>
<dbReference type="SUPFAM" id="SSF103481">
    <property type="entry name" value="Multidrug resistance efflux transporter EmrE"/>
    <property type="match status" value="2"/>
</dbReference>
<evidence type="ECO:0000313" key="10">
    <source>
        <dbReference type="EMBL" id="KAA0971017.1"/>
    </source>
</evidence>
<comment type="subcellular location">
    <subcellularLocation>
        <location evidence="1">Cell membrane</location>
        <topology evidence="1">Multi-pass membrane protein</topology>
    </subcellularLocation>
</comment>
<name>A0A5B0DW11_9HYPH</name>
<feature type="transmembrane region" description="Helical" evidence="8">
    <location>
        <begin position="181"/>
        <end position="199"/>
    </location>
</feature>
<dbReference type="Proteomes" id="UP000324738">
    <property type="component" value="Unassembled WGS sequence"/>
</dbReference>
<accession>A0A5B0DW11</accession>
<feature type="transmembrane region" description="Helical" evidence="8">
    <location>
        <begin position="106"/>
        <end position="124"/>
    </location>
</feature>
<dbReference type="PANTHER" id="PTHR22911">
    <property type="entry name" value="ACYL-MALONYL CONDENSING ENZYME-RELATED"/>
    <property type="match status" value="1"/>
</dbReference>
<dbReference type="NCBIfam" id="TIGR00688">
    <property type="entry name" value="rarD"/>
    <property type="match status" value="1"/>
</dbReference>
<evidence type="ECO:0000256" key="4">
    <source>
        <dbReference type="ARBA" id="ARBA00022475"/>
    </source>
</evidence>
<dbReference type="PANTHER" id="PTHR22911:SF137">
    <property type="entry name" value="SOLUTE CARRIER FAMILY 35 MEMBER G2-RELATED"/>
    <property type="match status" value="1"/>
</dbReference>
<feature type="transmembrane region" description="Helical" evidence="8">
    <location>
        <begin position="12"/>
        <end position="30"/>
    </location>
</feature>
<evidence type="ECO:0000256" key="2">
    <source>
        <dbReference type="ARBA" id="ARBA00007362"/>
    </source>
</evidence>
<dbReference type="EMBL" id="VTWH01000002">
    <property type="protein sequence ID" value="KAA0971017.1"/>
    <property type="molecule type" value="Genomic_DNA"/>
</dbReference>
<evidence type="ECO:0000256" key="6">
    <source>
        <dbReference type="ARBA" id="ARBA00022989"/>
    </source>
</evidence>
<comment type="caution">
    <text evidence="10">The sequence shown here is derived from an EMBL/GenBank/DDBJ whole genome shotgun (WGS) entry which is preliminary data.</text>
</comment>
<keyword evidence="6 8" id="KW-1133">Transmembrane helix</keyword>
<feature type="transmembrane region" description="Helical" evidence="8">
    <location>
        <begin position="245"/>
        <end position="262"/>
    </location>
</feature>
<reference evidence="10 11" key="1">
    <citation type="submission" date="2019-08" db="EMBL/GenBank/DDBJ databases">
        <title>Aureimonas fodiniaquatilis sp. nov., isolated from a coal mine wastewater.</title>
        <authorList>
            <person name="Kim W."/>
        </authorList>
    </citation>
    <scope>NUCLEOTIDE SEQUENCE [LARGE SCALE GENOMIC DNA]</scope>
    <source>
        <strain evidence="10 11">CAU 1482</strain>
    </source>
</reference>
<dbReference type="OrthoDB" id="369870at2"/>
<keyword evidence="3" id="KW-0813">Transport</keyword>
<feature type="transmembrane region" description="Helical" evidence="8">
    <location>
        <begin position="74"/>
        <end position="94"/>
    </location>
</feature>
<evidence type="ECO:0000256" key="1">
    <source>
        <dbReference type="ARBA" id="ARBA00004651"/>
    </source>
</evidence>
<gene>
    <name evidence="10" type="primary">rarD</name>
    <name evidence="10" type="ORF">FPY71_11215</name>
</gene>
<feature type="transmembrane region" description="Helical" evidence="8">
    <location>
        <begin position="42"/>
        <end position="62"/>
    </location>
</feature>
<feature type="domain" description="EamA" evidence="9">
    <location>
        <begin position="10"/>
        <end position="145"/>
    </location>
</feature>
<evidence type="ECO:0000313" key="11">
    <source>
        <dbReference type="Proteomes" id="UP000324738"/>
    </source>
</evidence>
<dbReference type="RefSeq" id="WP_149300326.1">
    <property type="nucleotide sequence ID" value="NZ_VTWH01000002.1"/>
</dbReference>
<evidence type="ECO:0000256" key="5">
    <source>
        <dbReference type="ARBA" id="ARBA00022692"/>
    </source>
</evidence>
<keyword evidence="5 8" id="KW-0812">Transmembrane</keyword>
<keyword evidence="4" id="KW-1003">Cell membrane</keyword>
<dbReference type="InterPro" id="IPR037185">
    <property type="entry name" value="EmrE-like"/>
</dbReference>
<keyword evidence="7 8" id="KW-0472">Membrane</keyword>
<comment type="similarity">
    <text evidence="2">Belongs to the EamA transporter family.</text>
</comment>
<dbReference type="Pfam" id="PF00892">
    <property type="entry name" value="EamA"/>
    <property type="match status" value="1"/>
</dbReference>
<evidence type="ECO:0000259" key="9">
    <source>
        <dbReference type="Pfam" id="PF00892"/>
    </source>
</evidence>
<evidence type="ECO:0000256" key="7">
    <source>
        <dbReference type="ARBA" id="ARBA00023136"/>
    </source>
</evidence>
<proteinExistence type="inferred from homology"/>
<dbReference type="GO" id="GO:0005886">
    <property type="term" value="C:plasma membrane"/>
    <property type="evidence" value="ECO:0007669"/>
    <property type="project" value="UniProtKB-SubCell"/>
</dbReference>
<protein>
    <submittedName>
        <fullName evidence="10">EamA family transporter RarD</fullName>
    </submittedName>
</protein>
<feature type="transmembrane region" description="Helical" evidence="8">
    <location>
        <begin position="136"/>
        <end position="169"/>
    </location>
</feature>
<dbReference type="AlphaFoldDB" id="A0A5B0DW11"/>
<dbReference type="InterPro" id="IPR004626">
    <property type="entry name" value="RarD"/>
</dbReference>
<organism evidence="10 11">
    <name type="scientific">Aureimonas fodinaquatilis</name>
    <dbReference type="NCBI Taxonomy" id="2565783"/>
    <lineage>
        <taxon>Bacteria</taxon>
        <taxon>Pseudomonadati</taxon>
        <taxon>Pseudomonadota</taxon>
        <taxon>Alphaproteobacteria</taxon>
        <taxon>Hyphomicrobiales</taxon>
        <taxon>Aurantimonadaceae</taxon>
        <taxon>Aureimonas</taxon>
    </lineage>
</organism>
<keyword evidence="11" id="KW-1185">Reference proteome</keyword>